<accession>A0AAD9FXN0</accession>
<proteinExistence type="predicted"/>
<organism evidence="1 2">
    <name type="scientific">Phytophthora citrophthora</name>
    <dbReference type="NCBI Taxonomy" id="4793"/>
    <lineage>
        <taxon>Eukaryota</taxon>
        <taxon>Sar</taxon>
        <taxon>Stramenopiles</taxon>
        <taxon>Oomycota</taxon>
        <taxon>Peronosporomycetes</taxon>
        <taxon>Peronosporales</taxon>
        <taxon>Peronosporaceae</taxon>
        <taxon>Phytophthora</taxon>
    </lineage>
</organism>
<evidence type="ECO:0000313" key="2">
    <source>
        <dbReference type="Proteomes" id="UP001259832"/>
    </source>
</evidence>
<sequence>MPTSIQKQQRKEKMLEWAMRPHRMPRDVNGRLISHDHLRYFEKGFPNLAYFEGTPFVPWRALQAKVATPRGWDQFRDHFRGER</sequence>
<dbReference type="Proteomes" id="UP001259832">
    <property type="component" value="Unassembled WGS sequence"/>
</dbReference>
<dbReference type="EMBL" id="JASMQC010000112">
    <property type="protein sequence ID" value="KAK1928169.1"/>
    <property type="molecule type" value="Genomic_DNA"/>
</dbReference>
<reference evidence="1" key="1">
    <citation type="submission" date="2023-08" db="EMBL/GenBank/DDBJ databases">
        <title>Reference Genome Resource for the Citrus Pathogen Phytophthora citrophthora.</title>
        <authorList>
            <person name="Moller H."/>
            <person name="Coetzee B."/>
            <person name="Rose L.J."/>
            <person name="Van Niekerk J.M."/>
        </authorList>
    </citation>
    <scope>NUCLEOTIDE SEQUENCE</scope>
    <source>
        <strain evidence="1">STE-U-9442</strain>
    </source>
</reference>
<comment type="caution">
    <text evidence="1">The sequence shown here is derived from an EMBL/GenBank/DDBJ whole genome shotgun (WGS) entry which is preliminary data.</text>
</comment>
<name>A0AAD9FXN0_9STRA</name>
<evidence type="ECO:0000313" key="1">
    <source>
        <dbReference type="EMBL" id="KAK1928169.1"/>
    </source>
</evidence>
<protein>
    <submittedName>
        <fullName evidence="1">Uncharacterized protein</fullName>
    </submittedName>
</protein>
<gene>
    <name evidence="1" type="ORF">P3T76_016365</name>
</gene>
<keyword evidence="2" id="KW-1185">Reference proteome</keyword>
<dbReference type="AlphaFoldDB" id="A0AAD9FXN0"/>